<protein>
    <submittedName>
        <fullName evidence="1">Uncharacterized protein</fullName>
    </submittedName>
</protein>
<evidence type="ECO:0000313" key="2">
    <source>
        <dbReference type="Proteomes" id="UP000007756"/>
    </source>
</evidence>
<name>A0A0H3DPB0_MYCPB</name>
<dbReference type="RefSeq" id="WP_014574921.1">
    <property type="nucleotide sequence ID" value="NZ_CP010546.1"/>
</dbReference>
<gene>
    <name evidence="1" type="ordered locus">MPNE_0288</name>
</gene>
<dbReference type="AlphaFoldDB" id="A0A0H3DPB0"/>
<dbReference type="PaxDb" id="722438-MPNE_0288"/>
<evidence type="ECO:0000313" key="1">
    <source>
        <dbReference type="EMBL" id="ADK87048.1"/>
    </source>
</evidence>
<dbReference type="HOGENOM" id="CLU_1239052_0_0_14"/>
<dbReference type="KEGG" id="mpj:MPNE_0288"/>
<accession>A0A0H3DPB0</accession>
<dbReference type="GeneID" id="66609098"/>
<reference evidence="1 2" key="1">
    <citation type="journal article" date="2010" name="Appl. Environ. Microbiol.">
        <title>Targeted chromosomal knockouts in Mycoplasma pneumoniae.</title>
        <authorList>
            <person name="Krishnakumar R."/>
            <person name="Assad-Garcia N."/>
            <person name="Benders G.A."/>
            <person name="Phan Q."/>
            <person name="Montague M.G."/>
            <person name="Glass J.I."/>
        </authorList>
    </citation>
    <scope>NUCLEOTIDE SEQUENCE [LARGE SCALE GENOMIC DNA]</scope>
    <source>
        <strain evidence="2">ATCC 15531 / DSM 22911 / NBRC 14401 / NCTC 10119 / FH</strain>
    </source>
</reference>
<organism evidence="1 2">
    <name type="scientific">Mycoplasmoides pneumoniae (strain ATCC 15531 / DSM 23978 / CIP 103766 / NBRC 14401 / NCTC 10119 / FH)</name>
    <name type="common">Mycoplasma pneumoniae</name>
    <dbReference type="NCBI Taxonomy" id="722438"/>
    <lineage>
        <taxon>Bacteria</taxon>
        <taxon>Bacillati</taxon>
        <taxon>Mycoplasmatota</taxon>
        <taxon>Mycoplasmoidales</taxon>
        <taxon>Mycoplasmoidaceae</taxon>
        <taxon>Mycoplasmoides</taxon>
    </lineage>
</organism>
<proteinExistence type="predicted"/>
<dbReference type="NCBIfam" id="NF045744">
    <property type="entry name" value="MPN256"/>
    <property type="match status" value="1"/>
</dbReference>
<dbReference type="eggNOG" id="ENOG5031ZAH">
    <property type="taxonomic scope" value="Bacteria"/>
</dbReference>
<sequence>MDRKIVQLIHNFSGTEKLKAAVFSHDEQCFFDFVSFDELNSKLTGFLLFDSLEKLFKLVETIQQKRSWLYVDELWLINTATDNQQLNEVSVWLVKKELAQVGVLTQLDTSLVKLLMASKNTDSALYNTYIKPVELQQFTQTPAPDNVNAEQSHLTLESTTDLNNSQLANTPALWEVEQTTQELLPTMDFSKFIDELDQITKNFSDLELEPLSFNEGFDEWNQE</sequence>
<dbReference type="Proteomes" id="UP000007756">
    <property type="component" value="Chromosome"/>
</dbReference>
<dbReference type="STRING" id="722438.F539_01410"/>
<dbReference type="PATRIC" id="fig|722438.3.peg.281"/>
<dbReference type="EMBL" id="CP002077">
    <property type="protein sequence ID" value="ADK87048.1"/>
    <property type="molecule type" value="Genomic_DNA"/>
</dbReference>